<feature type="transmembrane region" description="Helical" evidence="1">
    <location>
        <begin position="90"/>
        <end position="110"/>
    </location>
</feature>
<evidence type="ECO:0000256" key="1">
    <source>
        <dbReference type="SAM" id="Phobius"/>
    </source>
</evidence>
<accession>A0A418NGK0</accession>
<protein>
    <submittedName>
        <fullName evidence="2">DUF1761 domain-containing protein</fullName>
    </submittedName>
</protein>
<feature type="transmembrane region" description="Helical" evidence="1">
    <location>
        <begin position="122"/>
        <end position="142"/>
    </location>
</feature>
<sequence length="176" mass="19330">MPTFFWPGIAVEGVEAIARRALHLSRALRYRVRKRRRRNVLGPVNWIAVVVAALAAGLLAFAWFGPLFGPAKARKVAPGKILARSRPERVAAITGGLLLLTSVMMGHMFARIGTETLAARPWLYFMMSGGLALAFVIPALWISFSHIRVPTRVAMIDAGYWLAAYLAMGGVFWLLG</sequence>
<organism evidence="2 3">
    <name type="scientific">Pelagerythrobacter aerophilus</name>
    <dbReference type="NCBI Taxonomy" id="2306995"/>
    <lineage>
        <taxon>Bacteria</taxon>
        <taxon>Pseudomonadati</taxon>
        <taxon>Pseudomonadota</taxon>
        <taxon>Alphaproteobacteria</taxon>
        <taxon>Sphingomonadales</taxon>
        <taxon>Erythrobacteraceae</taxon>
        <taxon>Pelagerythrobacter</taxon>
    </lineage>
</organism>
<dbReference type="InterPro" id="IPR013879">
    <property type="entry name" value="DUF1761"/>
</dbReference>
<dbReference type="OrthoDB" id="7432713at2"/>
<keyword evidence="1" id="KW-0812">Transmembrane</keyword>
<reference evidence="2 3" key="1">
    <citation type="submission" date="2018-08" db="EMBL/GenBank/DDBJ databases">
        <title>Altererythrobacter sp.Ery1 and Ery12, the genome sequencing of novel strains in genus Alterythrobacter.</title>
        <authorList>
            <person name="Cheng H."/>
            <person name="Wu Y.-H."/>
            <person name="Fang C."/>
            <person name="Xu X.-W."/>
        </authorList>
    </citation>
    <scope>NUCLEOTIDE SEQUENCE [LARGE SCALE GENOMIC DNA]</scope>
    <source>
        <strain evidence="2 3">Ery1</strain>
    </source>
</reference>
<evidence type="ECO:0000313" key="2">
    <source>
        <dbReference type="EMBL" id="RIV77187.1"/>
    </source>
</evidence>
<feature type="transmembrane region" description="Helical" evidence="1">
    <location>
        <begin position="154"/>
        <end position="175"/>
    </location>
</feature>
<dbReference type="EMBL" id="QXFK01000018">
    <property type="protein sequence ID" value="RIV77187.1"/>
    <property type="molecule type" value="Genomic_DNA"/>
</dbReference>
<proteinExistence type="predicted"/>
<feature type="transmembrane region" description="Helical" evidence="1">
    <location>
        <begin position="46"/>
        <end position="69"/>
    </location>
</feature>
<gene>
    <name evidence="2" type="ORF">D2V04_11970</name>
</gene>
<comment type="caution">
    <text evidence="2">The sequence shown here is derived from an EMBL/GenBank/DDBJ whole genome shotgun (WGS) entry which is preliminary data.</text>
</comment>
<dbReference type="AlphaFoldDB" id="A0A418NGK0"/>
<keyword evidence="1" id="KW-0472">Membrane</keyword>
<keyword evidence="3" id="KW-1185">Reference proteome</keyword>
<name>A0A418NGK0_9SPHN</name>
<keyword evidence="1" id="KW-1133">Transmembrane helix</keyword>
<dbReference type="Proteomes" id="UP000285092">
    <property type="component" value="Unassembled WGS sequence"/>
</dbReference>
<evidence type="ECO:0000313" key="3">
    <source>
        <dbReference type="Proteomes" id="UP000285092"/>
    </source>
</evidence>
<dbReference type="Pfam" id="PF08570">
    <property type="entry name" value="DUF1761"/>
    <property type="match status" value="1"/>
</dbReference>